<dbReference type="SUPFAM" id="SSF50998">
    <property type="entry name" value="Quinoprotein alcohol dehydrogenase-like"/>
    <property type="match status" value="1"/>
</dbReference>
<proteinExistence type="predicted"/>
<name>A0A1M2W6H6_TRAPU</name>
<comment type="caution">
    <text evidence="1">The sequence shown here is derived from an EMBL/GenBank/DDBJ whole genome shotgun (WGS) entry which is preliminary data.</text>
</comment>
<dbReference type="Gene3D" id="2.130.10.10">
    <property type="entry name" value="YVTN repeat-like/Quinoprotein amine dehydrogenase"/>
    <property type="match status" value="1"/>
</dbReference>
<gene>
    <name evidence="1" type="ORF">TRAPUB_7630</name>
</gene>
<dbReference type="OrthoDB" id="3238562at2759"/>
<keyword evidence="2" id="KW-1185">Reference proteome</keyword>
<dbReference type="Proteomes" id="UP000184267">
    <property type="component" value="Unassembled WGS sequence"/>
</dbReference>
<dbReference type="EMBL" id="MNAD01000157">
    <property type="protein sequence ID" value="OJT15457.1"/>
    <property type="molecule type" value="Genomic_DNA"/>
</dbReference>
<organism evidence="1 2">
    <name type="scientific">Trametes pubescens</name>
    <name type="common">White-rot fungus</name>
    <dbReference type="NCBI Taxonomy" id="154538"/>
    <lineage>
        <taxon>Eukaryota</taxon>
        <taxon>Fungi</taxon>
        <taxon>Dikarya</taxon>
        <taxon>Basidiomycota</taxon>
        <taxon>Agaricomycotina</taxon>
        <taxon>Agaricomycetes</taxon>
        <taxon>Polyporales</taxon>
        <taxon>Polyporaceae</taxon>
        <taxon>Trametes</taxon>
    </lineage>
</organism>
<evidence type="ECO:0000313" key="1">
    <source>
        <dbReference type="EMBL" id="OJT15457.1"/>
    </source>
</evidence>
<reference evidence="1 2" key="1">
    <citation type="submission" date="2016-10" db="EMBL/GenBank/DDBJ databases">
        <title>Genome sequence of the basidiomycete white-rot fungus Trametes pubescens.</title>
        <authorList>
            <person name="Makela M.R."/>
            <person name="Granchi Z."/>
            <person name="Peng M."/>
            <person name="De Vries R.P."/>
            <person name="Grigoriev I."/>
            <person name="Riley R."/>
            <person name="Hilden K."/>
        </authorList>
    </citation>
    <scope>NUCLEOTIDE SEQUENCE [LARGE SCALE GENOMIC DNA]</scope>
    <source>
        <strain evidence="1 2">FBCC735</strain>
    </source>
</reference>
<evidence type="ECO:0000313" key="2">
    <source>
        <dbReference type="Proteomes" id="UP000184267"/>
    </source>
</evidence>
<dbReference type="AlphaFoldDB" id="A0A1M2W6H6"/>
<dbReference type="InterPro" id="IPR011047">
    <property type="entry name" value="Quinoprotein_ADH-like_sf"/>
</dbReference>
<accession>A0A1M2W6H6</accession>
<dbReference type="InterPro" id="IPR015943">
    <property type="entry name" value="WD40/YVTN_repeat-like_dom_sf"/>
</dbReference>
<dbReference type="OMA" id="DTEMAIC"/>
<protein>
    <submittedName>
        <fullName evidence="1">Uncharacterized protein</fullName>
    </submittedName>
</protein>
<sequence length="174" mass="19428">VFDTKTWTRIRVFPLKGCIADADITADGRTMVISNMTTGFDLYDVESMSSMGTYKHDVAALRMVPVTFIHGGNAVASSSTVGEAHLWDVKTCCGIHTLPLQQKDHVLAMDAFYDRRKDRFFIATAIYNPTTEDAVVIWKTERLGGEENVKRSQTMKAVFNASLGIRQLVKYVVD</sequence>
<feature type="non-terminal residue" evidence="1">
    <location>
        <position position="1"/>
    </location>
</feature>